<dbReference type="Proteomes" id="UP000276587">
    <property type="component" value="Unassembled WGS sequence"/>
</dbReference>
<accession>A0A3M3WPV7</accession>
<protein>
    <recommendedName>
        <fullName evidence="3 9">Biotin carboxyl carrier protein of acetyl-CoA carboxylase</fullName>
    </recommendedName>
</protein>
<dbReference type="UniPathway" id="UPA00094"/>
<reference evidence="11 12" key="1">
    <citation type="submission" date="2018-08" db="EMBL/GenBank/DDBJ databases">
        <title>Recombination of ecologically and evolutionarily significant loci maintains genetic cohesion in the Pseudomonas syringae species complex.</title>
        <authorList>
            <person name="Dillon M."/>
            <person name="Thakur S."/>
            <person name="Almeida R.N.D."/>
            <person name="Weir B.S."/>
            <person name="Guttman D.S."/>
        </authorList>
    </citation>
    <scope>NUCLEOTIDE SEQUENCE [LARGE SCALE GENOMIC DNA]</scope>
    <source>
        <strain evidence="11 12">ICMP 3555</strain>
    </source>
</reference>
<keyword evidence="5 9" id="KW-0276">Fatty acid metabolism</keyword>
<evidence type="ECO:0000256" key="7">
    <source>
        <dbReference type="ARBA" id="ARBA00023160"/>
    </source>
</evidence>
<dbReference type="PROSITE" id="PS50968">
    <property type="entry name" value="BIOTINYL_LIPOYL"/>
    <property type="match status" value="1"/>
</dbReference>
<gene>
    <name evidence="11" type="ORF">ALQ29_04009</name>
</gene>
<evidence type="ECO:0000256" key="5">
    <source>
        <dbReference type="ARBA" id="ARBA00022832"/>
    </source>
</evidence>
<evidence type="ECO:0000256" key="4">
    <source>
        <dbReference type="ARBA" id="ARBA00022516"/>
    </source>
</evidence>
<evidence type="ECO:0000256" key="8">
    <source>
        <dbReference type="ARBA" id="ARBA00023267"/>
    </source>
</evidence>
<dbReference type="PANTHER" id="PTHR45266">
    <property type="entry name" value="OXALOACETATE DECARBOXYLASE ALPHA CHAIN"/>
    <property type="match status" value="1"/>
</dbReference>
<keyword evidence="8 9" id="KW-0092">Biotin</keyword>
<feature type="domain" description="Lipoyl-binding" evidence="10">
    <location>
        <begin position="64"/>
        <end position="140"/>
    </location>
</feature>
<dbReference type="InterPro" id="IPR050709">
    <property type="entry name" value="Biotin_Carboxyl_Carrier/Decarb"/>
</dbReference>
<evidence type="ECO:0000313" key="11">
    <source>
        <dbReference type="EMBL" id="RMP13076.1"/>
    </source>
</evidence>
<evidence type="ECO:0000256" key="6">
    <source>
        <dbReference type="ARBA" id="ARBA00023098"/>
    </source>
</evidence>
<dbReference type="EMBL" id="RBQF01000068">
    <property type="protein sequence ID" value="RMP13076.1"/>
    <property type="molecule type" value="Genomic_DNA"/>
</dbReference>
<evidence type="ECO:0000256" key="2">
    <source>
        <dbReference type="ARBA" id="ARBA00005194"/>
    </source>
</evidence>
<keyword evidence="6 9" id="KW-0443">Lipid metabolism</keyword>
<name>A0A3M3WPV7_PSEMA</name>
<dbReference type="NCBIfam" id="TIGR00531">
    <property type="entry name" value="BCCP"/>
    <property type="match status" value="1"/>
</dbReference>
<dbReference type="InterPro" id="IPR001249">
    <property type="entry name" value="AcCoA_biotinCC"/>
</dbReference>
<dbReference type="PANTHER" id="PTHR45266:SF3">
    <property type="entry name" value="OXALOACETATE DECARBOXYLASE ALPHA CHAIN"/>
    <property type="match status" value="1"/>
</dbReference>
<dbReference type="RefSeq" id="WP_064053647.1">
    <property type="nucleotide sequence ID" value="NZ_RBPW01000155.1"/>
</dbReference>
<comment type="pathway">
    <text evidence="2 9">Lipid metabolism; fatty acid biosynthesis.</text>
</comment>
<dbReference type="Pfam" id="PF00364">
    <property type="entry name" value="Biotin_lipoyl"/>
    <property type="match status" value="1"/>
</dbReference>
<evidence type="ECO:0000259" key="10">
    <source>
        <dbReference type="PROSITE" id="PS50968"/>
    </source>
</evidence>
<keyword evidence="12" id="KW-1185">Reference proteome</keyword>
<dbReference type="PROSITE" id="PS00188">
    <property type="entry name" value="BIOTIN"/>
    <property type="match status" value="1"/>
</dbReference>
<sequence>MDIEKVKELVKLIEGSGLAEIDFKEGNNRVRLRRDSKPAAHIPAVDAPQIAELQQAPVKPKPVGTVISAPMVGVFYRKASATSAAFVEIGQSVAKGDVLCIVEAMKMMNTVEATCSGVIEAIMVEDGQPVEYDQPMFRIV</sequence>
<dbReference type="GO" id="GO:0003989">
    <property type="term" value="F:acetyl-CoA carboxylase activity"/>
    <property type="evidence" value="ECO:0007669"/>
    <property type="project" value="InterPro"/>
</dbReference>
<dbReference type="AlphaFoldDB" id="A0A3M3WPV7"/>
<organism evidence="11 12">
    <name type="scientific">Pseudomonas marginalis pv. marginalis</name>
    <dbReference type="NCBI Taxonomy" id="97473"/>
    <lineage>
        <taxon>Bacteria</taxon>
        <taxon>Pseudomonadati</taxon>
        <taxon>Pseudomonadota</taxon>
        <taxon>Gammaproteobacteria</taxon>
        <taxon>Pseudomonadales</taxon>
        <taxon>Pseudomonadaceae</taxon>
        <taxon>Pseudomonas</taxon>
    </lineage>
</organism>
<evidence type="ECO:0000256" key="1">
    <source>
        <dbReference type="ARBA" id="ARBA00003761"/>
    </source>
</evidence>
<evidence type="ECO:0000313" key="12">
    <source>
        <dbReference type="Proteomes" id="UP000276587"/>
    </source>
</evidence>
<dbReference type="SUPFAM" id="SSF51230">
    <property type="entry name" value="Single hybrid motif"/>
    <property type="match status" value="1"/>
</dbReference>
<keyword evidence="7 9" id="KW-0275">Fatty acid biosynthesis</keyword>
<comment type="caution">
    <text evidence="11">The sequence shown here is derived from an EMBL/GenBank/DDBJ whole genome shotgun (WGS) entry which is preliminary data.</text>
</comment>
<dbReference type="FunFam" id="2.40.50.100:FF:000003">
    <property type="entry name" value="Acetyl-CoA carboxylase biotin carboxyl carrier protein"/>
    <property type="match status" value="1"/>
</dbReference>
<comment type="function">
    <text evidence="1 9">This protein is a component of the acetyl coenzyme A carboxylase complex; first, biotin carboxylase catalyzes the carboxylation of the carrier protein and then the transcarboxylase transfers the carboxyl group to form malonyl-CoA.</text>
</comment>
<dbReference type="GO" id="GO:0006633">
    <property type="term" value="P:fatty acid biosynthetic process"/>
    <property type="evidence" value="ECO:0007669"/>
    <property type="project" value="UniProtKB-UniPathway"/>
</dbReference>
<dbReference type="InterPro" id="IPR011053">
    <property type="entry name" value="Single_hybrid_motif"/>
</dbReference>
<evidence type="ECO:0000256" key="3">
    <source>
        <dbReference type="ARBA" id="ARBA00017562"/>
    </source>
</evidence>
<dbReference type="CDD" id="cd06850">
    <property type="entry name" value="biotinyl_domain"/>
    <property type="match status" value="1"/>
</dbReference>
<dbReference type="InterPro" id="IPR000089">
    <property type="entry name" value="Biotin_lipoyl"/>
</dbReference>
<proteinExistence type="predicted"/>
<dbReference type="InterPro" id="IPR001882">
    <property type="entry name" value="Biotin_BS"/>
</dbReference>
<dbReference type="PRINTS" id="PR01071">
    <property type="entry name" value="ACOABIOTINCC"/>
</dbReference>
<keyword evidence="4 9" id="KW-0444">Lipid biosynthesis</keyword>
<dbReference type="Gene3D" id="2.40.50.100">
    <property type="match status" value="1"/>
</dbReference>
<dbReference type="GO" id="GO:0009317">
    <property type="term" value="C:acetyl-CoA carboxylase complex"/>
    <property type="evidence" value="ECO:0007669"/>
    <property type="project" value="InterPro"/>
</dbReference>
<evidence type="ECO:0000256" key="9">
    <source>
        <dbReference type="RuleBase" id="RU364072"/>
    </source>
</evidence>